<proteinExistence type="predicted"/>
<feature type="compositionally biased region" description="Basic and acidic residues" evidence="1">
    <location>
        <begin position="21"/>
        <end position="47"/>
    </location>
</feature>
<name>A0A7X6M3Q8_9NOCA</name>
<keyword evidence="3" id="KW-1185">Reference proteome</keyword>
<gene>
    <name evidence="2" type="ORF">HGA07_30065</name>
</gene>
<accession>A0A7X6M3Q8</accession>
<sequence length="189" mass="19789">MTSSTTVAGDTTDDGGTPAAESDKPTDADRPADARKLAETDRPAEKRSPRRGFAVRRGRRWRDSSISVKTLAVATSVLAATATIGALGWQLHDKAAVLDRLNRQAADSAHAESVASDYATGAAAMDFHDLAALGSCAGWRYRAGSPLAAISTTSSTASLHKPAAASARREWQRPAPTPSFATSRQVMAP</sequence>
<reference evidence="2 3" key="1">
    <citation type="submission" date="2020-04" db="EMBL/GenBank/DDBJ databases">
        <title>MicrobeNet Type strains.</title>
        <authorList>
            <person name="Nicholson A.C."/>
        </authorList>
    </citation>
    <scope>NUCLEOTIDE SEQUENCE [LARGE SCALE GENOMIC DNA]</scope>
    <source>
        <strain evidence="2 3">DSM 44445</strain>
    </source>
</reference>
<feature type="compositionally biased region" description="Polar residues" evidence="1">
    <location>
        <begin position="179"/>
        <end position="189"/>
    </location>
</feature>
<feature type="compositionally biased region" description="Low complexity" evidence="1">
    <location>
        <begin position="1"/>
        <end position="20"/>
    </location>
</feature>
<dbReference type="AlphaFoldDB" id="A0A7X6M3Q8"/>
<protein>
    <submittedName>
        <fullName evidence="2">Uncharacterized protein</fullName>
    </submittedName>
</protein>
<dbReference type="EMBL" id="JAAXPE010000064">
    <property type="protein sequence ID" value="NKY89818.1"/>
    <property type="molecule type" value="Genomic_DNA"/>
</dbReference>
<evidence type="ECO:0000313" key="3">
    <source>
        <dbReference type="Proteomes" id="UP000523447"/>
    </source>
</evidence>
<dbReference type="RefSeq" id="WP_051032132.1">
    <property type="nucleotide sequence ID" value="NZ_CAWPHS010000061.1"/>
</dbReference>
<organism evidence="2 3">
    <name type="scientific">Nocardia veterana</name>
    <dbReference type="NCBI Taxonomy" id="132249"/>
    <lineage>
        <taxon>Bacteria</taxon>
        <taxon>Bacillati</taxon>
        <taxon>Actinomycetota</taxon>
        <taxon>Actinomycetes</taxon>
        <taxon>Mycobacteriales</taxon>
        <taxon>Nocardiaceae</taxon>
        <taxon>Nocardia</taxon>
    </lineage>
</organism>
<evidence type="ECO:0000256" key="1">
    <source>
        <dbReference type="SAM" id="MobiDB-lite"/>
    </source>
</evidence>
<evidence type="ECO:0000313" key="2">
    <source>
        <dbReference type="EMBL" id="NKY89818.1"/>
    </source>
</evidence>
<feature type="region of interest" description="Disordered" evidence="1">
    <location>
        <begin position="161"/>
        <end position="189"/>
    </location>
</feature>
<dbReference type="Proteomes" id="UP000523447">
    <property type="component" value="Unassembled WGS sequence"/>
</dbReference>
<comment type="caution">
    <text evidence="2">The sequence shown here is derived from an EMBL/GenBank/DDBJ whole genome shotgun (WGS) entry which is preliminary data.</text>
</comment>
<feature type="region of interest" description="Disordered" evidence="1">
    <location>
        <begin position="1"/>
        <end position="56"/>
    </location>
</feature>